<evidence type="ECO:0000313" key="2">
    <source>
        <dbReference type="EMBL" id="SPD00504.1"/>
    </source>
</evidence>
<accession>A0A2N9GMN7</accession>
<name>A0A2N9GMN7_FAGSY</name>
<dbReference type="Pfam" id="PF14392">
    <property type="entry name" value="zf-CCHC_4"/>
    <property type="match status" value="1"/>
</dbReference>
<reference evidence="2" key="1">
    <citation type="submission" date="2018-02" db="EMBL/GenBank/DDBJ databases">
        <authorList>
            <person name="Cohen D.B."/>
            <person name="Kent A.D."/>
        </authorList>
    </citation>
    <scope>NUCLEOTIDE SEQUENCE</scope>
</reference>
<dbReference type="AlphaFoldDB" id="A0A2N9GMN7"/>
<gene>
    <name evidence="2" type="ORF">FSB_LOCUS28386</name>
</gene>
<sequence>MDDVLGLWERFSLTDKEEVPFDFGPVDEIHNLPIRHMNHDYAKVLGKVLGLVEQVAESEEARGCEGCMRIRIKMDISKPLCRGRKARLSARNETWIAFRYERLPNFCYWCAVVKLIRRVEVKVAGRSNAPRWDRRFNPMNDRDIPVASHGGDGVAMGDGGPNMDFTKMKENLPQFSEDPKIVVDSSEQTFSVSKSAKKSTVTPEDLGVNNEHINQEVELIVDSQDVVLGKESEGAKPRVFLQEVSRMEFGSDY</sequence>
<dbReference type="EMBL" id="OIVN01002095">
    <property type="protein sequence ID" value="SPD00504.1"/>
    <property type="molecule type" value="Genomic_DNA"/>
</dbReference>
<evidence type="ECO:0000259" key="1">
    <source>
        <dbReference type="Pfam" id="PF14392"/>
    </source>
</evidence>
<protein>
    <recommendedName>
        <fullName evidence="1">Zinc knuckle CX2CX4HX4C domain-containing protein</fullName>
    </recommendedName>
</protein>
<dbReference type="InterPro" id="IPR025836">
    <property type="entry name" value="Zn_knuckle_CX2CX4HX4C"/>
</dbReference>
<feature type="domain" description="Zinc knuckle CX2CX4HX4C" evidence="1">
    <location>
        <begin position="74"/>
        <end position="113"/>
    </location>
</feature>
<organism evidence="2">
    <name type="scientific">Fagus sylvatica</name>
    <name type="common">Beechnut</name>
    <dbReference type="NCBI Taxonomy" id="28930"/>
    <lineage>
        <taxon>Eukaryota</taxon>
        <taxon>Viridiplantae</taxon>
        <taxon>Streptophyta</taxon>
        <taxon>Embryophyta</taxon>
        <taxon>Tracheophyta</taxon>
        <taxon>Spermatophyta</taxon>
        <taxon>Magnoliopsida</taxon>
        <taxon>eudicotyledons</taxon>
        <taxon>Gunneridae</taxon>
        <taxon>Pentapetalae</taxon>
        <taxon>rosids</taxon>
        <taxon>fabids</taxon>
        <taxon>Fagales</taxon>
        <taxon>Fagaceae</taxon>
        <taxon>Fagus</taxon>
    </lineage>
</organism>
<proteinExistence type="predicted"/>